<protein>
    <submittedName>
        <fullName evidence="2">Polysaccharide pyruvyl transferase CsaB</fullName>
    </submittedName>
</protein>
<feature type="domain" description="Polysaccharide pyruvyl transferase" evidence="1">
    <location>
        <begin position="17"/>
        <end position="300"/>
    </location>
</feature>
<reference evidence="2" key="1">
    <citation type="submission" date="2022-01" db="EMBL/GenBank/DDBJ databases">
        <title>Collection of gut derived symbiotic bacterial strains cultured from healthy donors.</title>
        <authorList>
            <person name="Lin H."/>
            <person name="Kohout C."/>
            <person name="Waligurski E."/>
            <person name="Pamer E.G."/>
        </authorList>
    </citation>
    <scope>NUCLEOTIDE SEQUENCE</scope>
    <source>
        <strain evidence="2">MSK.14.39</strain>
    </source>
</reference>
<evidence type="ECO:0000313" key="2">
    <source>
        <dbReference type="EMBL" id="MCG4564083.1"/>
    </source>
</evidence>
<sequence>MSREMKILISGYYGFDNSGDDAILKAIVKDFKYSSDNVELVALSSRPSNTEKTYNIKSINRFNIKEVIKTIKSCDLFISGGGSLLQDVTSTRSILYYLALMNKAKRCKKSVMVYANGIGPINKRLNRFLTKKVLNKVDLITLRDEDSKRFLEELGVDNPNIHVTADPVFTLEPSSKDRVLDIFKVEKIPIDKPLIGISIRRWNNTNDLVRKISNTIEYILNNYDVNVILIPMHYPEDLELSKEVKKRVNEEGCYIINDKYTVEDIMGIIKELEMIIAMRLHSLIYAATQETPMVGLIYDPKVEGFLNFIDMDYMCHVDNMEIEELCDNIDEVWSKRKYIRYELGKTNEVLKQKAMLNTSMALDLLRSR</sequence>
<keyword evidence="2" id="KW-0808">Transferase</keyword>
<dbReference type="SUPFAM" id="SSF53756">
    <property type="entry name" value="UDP-Glycosyltransferase/glycogen phosphorylase"/>
    <property type="match status" value="1"/>
</dbReference>
<dbReference type="RefSeq" id="WP_237915547.1">
    <property type="nucleotide sequence ID" value="NZ_JAKNID010000003.1"/>
</dbReference>
<gene>
    <name evidence="2" type="primary">csaB</name>
    <name evidence="2" type="ORF">L0P62_01335</name>
</gene>
<dbReference type="Pfam" id="PF04230">
    <property type="entry name" value="PS_pyruv_trans"/>
    <property type="match status" value="1"/>
</dbReference>
<dbReference type="InterPro" id="IPR019896">
    <property type="entry name" value="Polysacch_pyruvyl_Trfase_CsaB"/>
</dbReference>
<keyword evidence="3" id="KW-1185">Reference proteome</keyword>
<dbReference type="EMBL" id="JAKNID010000003">
    <property type="protein sequence ID" value="MCG4564083.1"/>
    <property type="molecule type" value="Genomic_DNA"/>
</dbReference>
<dbReference type="Proteomes" id="UP001108123">
    <property type="component" value="Unassembled WGS sequence"/>
</dbReference>
<dbReference type="AlphaFoldDB" id="A0A9Q4FKQ9"/>
<dbReference type="GO" id="GO:0016740">
    <property type="term" value="F:transferase activity"/>
    <property type="evidence" value="ECO:0007669"/>
    <property type="project" value="UniProtKB-KW"/>
</dbReference>
<dbReference type="NCBIfam" id="TIGR03609">
    <property type="entry name" value="S_layer_CsaB"/>
    <property type="match status" value="1"/>
</dbReference>
<accession>A0A9Q4FKQ9</accession>
<dbReference type="InterPro" id="IPR007345">
    <property type="entry name" value="Polysacch_pyruvyl_Trfase"/>
</dbReference>
<proteinExistence type="predicted"/>
<dbReference type="PANTHER" id="PTHR36836:SF1">
    <property type="entry name" value="COLANIC ACID BIOSYNTHESIS PROTEIN WCAK"/>
    <property type="match status" value="1"/>
</dbReference>
<name>A0A9Q4FKQ9_9FIRM</name>
<dbReference type="PANTHER" id="PTHR36836">
    <property type="entry name" value="COLANIC ACID BIOSYNTHESIS PROTEIN WCAK"/>
    <property type="match status" value="1"/>
</dbReference>
<evidence type="ECO:0000259" key="1">
    <source>
        <dbReference type="Pfam" id="PF04230"/>
    </source>
</evidence>
<comment type="caution">
    <text evidence="2">The sequence shown here is derived from an EMBL/GenBank/DDBJ whole genome shotgun (WGS) entry which is preliminary data.</text>
</comment>
<organism evidence="2 3">
    <name type="scientific">Anaerosalibacter bizertensis</name>
    <dbReference type="NCBI Taxonomy" id="932217"/>
    <lineage>
        <taxon>Bacteria</taxon>
        <taxon>Bacillati</taxon>
        <taxon>Bacillota</taxon>
        <taxon>Tissierellia</taxon>
        <taxon>Tissierellales</taxon>
        <taxon>Sporanaerobacteraceae</taxon>
        <taxon>Anaerosalibacter</taxon>
    </lineage>
</organism>
<evidence type="ECO:0000313" key="3">
    <source>
        <dbReference type="Proteomes" id="UP001108123"/>
    </source>
</evidence>